<sequence length="47" mass="5519">MLLSPVVGERKVVDMLVNRHHRLNMSNEAEHEHQHVDDEGDETRLNM</sequence>
<reference evidence="2 3" key="1">
    <citation type="journal article" date="2014" name="Am. J. Bot.">
        <title>Genome assembly and annotation for red clover (Trifolium pratense; Fabaceae).</title>
        <authorList>
            <person name="Istvanek J."/>
            <person name="Jaros M."/>
            <person name="Krenek A."/>
            <person name="Repkova J."/>
        </authorList>
    </citation>
    <scope>NUCLEOTIDE SEQUENCE [LARGE SCALE GENOMIC DNA]</scope>
    <source>
        <strain evidence="3">cv. Tatra</strain>
        <tissue evidence="2">Young leaves</tissue>
    </source>
</reference>
<comment type="caution">
    <text evidence="2">The sequence shown here is derived from an EMBL/GenBank/DDBJ whole genome shotgun (WGS) entry which is preliminary data.</text>
</comment>
<feature type="non-terminal residue" evidence="2">
    <location>
        <position position="47"/>
    </location>
</feature>
<feature type="region of interest" description="Disordered" evidence="1">
    <location>
        <begin position="24"/>
        <end position="47"/>
    </location>
</feature>
<name>A0A2K3KQ81_TRIPR</name>
<proteinExistence type="predicted"/>
<evidence type="ECO:0000313" key="3">
    <source>
        <dbReference type="Proteomes" id="UP000236291"/>
    </source>
</evidence>
<dbReference type="Proteomes" id="UP000236291">
    <property type="component" value="Unassembled WGS sequence"/>
</dbReference>
<dbReference type="EMBL" id="ASHM01228327">
    <property type="protein sequence ID" value="PNX68451.1"/>
    <property type="molecule type" value="Genomic_DNA"/>
</dbReference>
<gene>
    <name evidence="2" type="ORF">L195_g063984</name>
</gene>
<protein>
    <submittedName>
        <fullName evidence="2">Uncharacterized protein</fullName>
    </submittedName>
</protein>
<evidence type="ECO:0000313" key="2">
    <source>
        <dbReference type="EMBL" id="PNX68451.1"/>
    </source>
</evidence>
<accession>A0A2K3KQ81</accession>
<reference evidence="2 3" key="2">
    <citation type="journal article" date="2017" name="Front. Plant Sci.">
        <title>Gene Classification and Mining of Molecular Markers Useful in Red Clover (Trifolium pratense) Breeding.</title>
        <authorList>
            <person name="Istvanek J."/>
            <person name="Dluhosova J."/>
            <person name="Dluhos P."/>
            <person name="Patkova L."/>
            <person name="Nedelnik J."/>
            <person name="Repkova J."/>
        </authorList>
    </citation>
    <scope>NUCLEOTIDE SEQUENCE [LARGE SCALE GENOMIC DNA]</scope>
    <source>
        <strain evidence="3">cv. Tatra</strain>
        <tissue evidence="2">Young leaves</tissue>
    </source>
</reference>
<organism evidence="2 3">
    <name type="scientific">Trifolium pratense</name>
    <name type="common">Red clover</name>
    <dbReference type="NCBI Taxonomy" id="57577"/>
    <lineage>
        <taxon>Eukaryota</taxon>
        <taxon>Viridiplantae</taxon>
        <taxon>Streptophyta</taxon>
        <taxon>Embryophyta</taxon>
        <taxon>Tracheophyta</taxon>
        <taxon>Spermatophyta</taxon>
        <taxon>Magnoliopsida</taxon>
        <taxon>eudicotyledons</taxon>
        <taxon>Gunneridae</taxon>
        <taxon>Pentapetalae</taxon>
        <taxon>rosids</taxon>
        <taxon>fabids</taxon>
        <taxon>Fabales</taxon>
        <taxon>Fabaceae</taxon>
        <taxon>Papilionoideae</taxon>
        <taxon>50 kb inversion clade</taxon>
        <taxon>NPAAA clade</taxon>
        <taxon>Hologalegina</taxon>
        <taxon>IRL clade</taxon>
        <taxon>Trifolieae</taxon>
        <taxon>Trifolium</taxon>
    </lineage>
</organism>
<dbReference type="AlphaFoldDB" id="A0A2K3KQ81"/>
<evidence type="ECO:0000256" key="1">
    <source>
        <dbReference type="SAM" id="MobiDB-lite"/>
    </source>
</evidence>
<feature type="compositionally biased region" description="Basic and acidic residues" evidence="1">
    <location>
        <begin position="28"/>
        <end position="47"/>
    </location>
</feature>